<evidence type="ECO:0000256" key="3">
    <source>
        <dbReference type="ARBA" id="ARBA00022448"/>
    </source>
</evidence>
<dbReference type="EMBL" id="JABWMJ010000003">
    <property type="protein sequence ID" value="NUZ05530.1"/>
    <property type="molecule type" value="Genomic_DNA"/>
</dbReference>
<comment type="subcellular location">
    <subcellularLocation>
        <location evidence="1 9">Cell outer membrane</location>
        <topology evidence="1 9">Multi-pass membrane protein</topology>
    </subcellularLocation>
</comment>
<keyword evidence="4 9" id="KW-1134">Transmembrane beta strand</keyword>
<dbReference type="RefSeq" id="WP_176067583.1">
    <property type="nucleotide sequence ID" value="NZ_JABWMJ010000003.1"/>
</dbReference>
<dbReference type="Pfam" id="PF07715">
    <property type="entry name" value="Plug"/>
    <property type="match status" value="1"/>
</dbReference>
<keyword evidence="8 9" id="KW-0998">Cell outer membrane</keyword>
<evidence type="ECO:0000313" key="12">
    <source>
        <dbReference type="EMBL" id="NUZ05530.1"/>
    </source>
</evidence>
<dbReference type="SUPFAM" id="SSF56935">
    <property type="entry name" value="Porins"/>
    <property type="match status" value="1"/>
</dbReference>
<evidence type="ECO:0000256" key="4">
    <source>
        <dbReference type="ARBA" id="ARBA00022452"/>
    </source>
</evidence>
<dbReference type="InterPro" id="IPR012910">
    <property type="entry name" value="Plug_dom"/>
</dbReference>
<evidence type="ECO:0000256" key="10">
    <source>
        <dbReference type="SAM" id="SignalP"/>
    </source>
</evidence>
<organism evidence="12 13">
    <name type="scientific">Piscinibacter koreensis</name>
    <dbReference type="NCBI Taxonomy" id="2742824"/>
    <lineage>
        <taxon>Bacteria</taxon>
        <taxon>Pseudomonadati</taxon>
        <taxon>Pseudomonadota</taxon>
        <taxon>Betaproteobacteria</taxon>
        <taxon>Burkholderiales</taxon>
        <taxon>Sphaerotilaceae</taxon>
        <taxon>Piscinibacter</taxon>
    </lineage>
</organism>
<name>A0A7Y6NLT8_9BURK</name>
<feature type="domain" description="TonB-dependent receptor plug" evidence="11">
    <location>
        <begin position="72"/>
        <end position="178"/>
    </location>
</feature>
<evidence type="ECO:0000256" key="9">
    <source>
        <dbReference type="PROSITE-ProRule" id="PRU01360"/>
    </source>
</evidence>
<dbReference type="Proteomes" id="UP000529637">
    <property type="component" value="Unassembled WGS sequence"/>
</dbReference>
<dbReference type="AlphaFoldDB" id="A0A7Y6NLT8"/>
<proteinExistence type="inferred from homology"/>
<accession>A0A7Y6NLT8</accession>
<evidence type="ECO:0000256" key="2">
    <source>
        <dbReference type="ARBA" id="ARBA00009810"/>
    </source>
</evidence>
<dbReference type="GO" id="GO:0009279">
    <property type="term" value="C:cell outer membrane"/>
    <property type="evidence" value="ECO:0007669"/>
    <property type="project" value="UniProtKB-SubCell"/>
</dbReference>
<keyword evidence="13" id="KW-1185">Reference proteome</keyword>
<feature type="signal peptide" evidence="10">
    <location>
        <begin position="1"/>
        <end position="33"/>
    </location>
</feature>
<keyword evidence="10" id="KW-0732">Signal</keyword>
<evidence type="ECO:0000256" key="5">
    <source>
        <dbReference type="ARBA" id="ARBA00022692"/>
    </source>
</evidence>
<dbReference type="Gene3D" id="2.170.130.10">
    <property type="entry name" value="TonB-dependent receptor, plug domain"/>
    <property type="match status" value="1"/>
</dbReference>
<dbReference type="InterPro" id="IPR037066">
    <property type="entry name" value="Plug_dom_sf"/>
</dbReference>
<keyword evidence="7 12" id="KW-0675">Receptor</keyword>
<evidence type="ECO:0000256" key="1">
    <source>
        <dbReference type="ARBA" id="ARBA00004571"/>
    </source>
</evidence>
<evidence type="ECO:0000313" key="13">
    <source>
        <dbReference type="Proteomes" id="UP000529637"/>
    </source>
</evidence>
<keyword evidence="5 9" id="KW-0812">Transmembrane</keyword>
<comment type="caution">
    <text evidence="12">The sequence shown here is derived from an EMBL/GenBank/DDBJ whole genome shotgun (WGS) entry which is preliminary data.</text>
</comment>
<reference evidence="12 13" key="1">
    <citation type="submission" date="2020-06" db="EMBL/GenBank/DDBJ databases">
        <title>Schlegella sp. ID0723 isolated from air conditioner.</title>
        <authorList>
            <person name="Kim D.Y."/>
            <person name="Kim D.-U."/>
        </authorList>
    </citation>
    <scope>NUCLEOTIDE SEQUENCE [LARGE SCALE GENOMIC DNA]</scope>
    <source>
        <strain evidence="12 13">ID0723</strain>
    </source>
</reference>
<dbReference type="GO" id="GO:0044718">
    <property type="term" value="P:siderophore transmembrane transport"/>
    <property type="evidence" value="ECO:0007669"/>
    <property type="project" value="TreeGrafter"/>
</dbReference>
<protein>
    <submittedName>
        <fullName evidence="12">TonB-dependent receptor plug domain-containing protein</fullName>
    </submittedName>
</protein>
<dbReference type="InterPro" id="IPR039426">
    <property type="entry name" value="TonB-dep_rcpt-like"/>
</dbReference>
<evidence type="ECO:0000256" key="7">
    <source>
        <dbReference type="ARBA" id="ARBA00023170"/>
    </source>
</evidence>
<feature type="chain" id="PRO_5030747398" evidence="10">
    <location>
        <begin position="34"/>
        <end position="413"/>
    </location>
</feature>
<keyword evidence="3 9" id="KW-0813">Transport</keyword>
<gene>
    <name evidence="12" type="ORF">HQN59_07115</name>
</gene>
<dbReference type="PANTHER" id="PTHR30069:SF27">
    <property type="entry name" value="BLL4766 PROTEIN"/>
    <property type="match status" value="1"/>
</dbReference>
<comment type="similarity">
    <text evidence="2 9">Belongs to the TonB-dependent receptor family.</text>
</comment>
<keyword evidence="6 9" id="KW-0472">Membrane</keyword>
<dbReference type="Gene3D" id="2.40.170.20">
    <property type="entry name" value="TonB-dependent receptor, beta-barrel domain"/>
    <property type="match status" value="1"/>
</dbReference>
<evidence type="ECO:0000256" key="8">
    <source>
        <dbReference type="ARBA" id="ARBA00023237"/>
    </source>
</evidence>
<sequence>MADLAFIEPRRALRAGAASACAALLGSALALLAGQAAGQPASTRGYADLSLEELTDVVVTSVSRRPESLAGAAASVQVVTGDDLRRAGVTTLPEALRLVPTLQVAALNASQYSITARGFGSSIANKLLVMIDGRTIYSPLFSGVFWEAQDVLIEDIEQIEVVSGPGGAAWGTNAVNGVINIITKPADDTQGAVGKVIAGNSERTVAARYGFVLGESSSARVYAKRFERDAFDLAGGGDAHDGWGRTQVGFRTDTRFGDDVVTLQGDAYRGHSDERPEFGAIRLSGYNVLGRWTRRLGEKADVEVQAYLDRSNRVDRFVLQERANLFDVEAKGRLQTGAHRWLFGAGYRRGRDHSEPGVYFAFVPAGRTEQWLSVFAQDQIRLAPAVELNSARASSAIPTADGRCCRVPSSPGT</sequence>
<dbReference type="InterPro" id="IPR036942">
    <property type="entry name" value="Beta-barrel_TonB_sf"/>
</dbReference>
<dbReference type="PROSITE" id="PS52016">
    <property type="entry name" value="TONB_DEPENDENT_REC_3"/>
    <property type="match status" value="1"/>
</dbReference>
<evidence type="ECO:0000259" key="11">
    <source>
        <dbReference type="Pfam" id="PF07715"/>
    </source>
</evidence>
<dbReference type="PANTHER" id="PTHR30069">
    <property type="entry name" value="TONB-DEPENDENT OUTER MEMBRANE RECEPTOR"/>
    <property type="match status" value="1"/>
</dbReference>
<dbReference type="GO" id="GO:0015344">
    <property type="term" value="F:siderophore uptake transmembrane transporter activity"/>
    <property type="evidence" value="ECO:0007669"/>
    <property type="project" value="TreeGrafter"/>
</dbReference>
<evidence type="ECO:0000256" key="6">
    <source>
        <dbReference type="ARBA" id="ARBA00023136"/>
    </source>
</evidence>